<evidence type="ECO:0000256" key="6">
    <source>
        <dbReference type="ARBA" id="ARBA00022840"/>
    </source>
</evidence>
<dbReference type="EMBL" id="JABVEC010000007">
    <property type="protein sequence ID" value="MBC6466172.1"/>
    <property type="molecule type" value="Genomic_DNA"/>
</dbReference>
<dbReference type="InterPro" id="IPR011009">
    <property type="entry name" value="Kinase-like_dom_sf"/>
</dbReference>
<evidence type="ECO:0000256" key="4">
    <source>
        <dbReference type="ARBA" id="ARBA00022741"/>
    </source>
</evidence>
<sequence length="554" mass="56524">MSTSVIEPGTRLAGRYRLESRVSDAGGSTLWKAIDEILARAVAVRTFAPEFPHINAVVTAARAASRLTDPRLTQVFDADDSDELAYVVSEWVSGETLHDMVSSRGPLEPGRAATLLCEAAEAISAAHAAGLAHLKLTSHDLLWTTGGTVKLLGLGVEAALDGVASDAPALVDAQGLGRMLYAALTAHAPTAGEGGLPTAVTADGRLPAPRTLQARVPQALDAIVCRTLGIEPAPGQEPLTTPAALAKALSGVPRTPLPLFAGLGTNPTPPIPRPASPRSGPPPRQPAGPPAQPAADPARRRPPPPRPAPRAGTPQRPVGRHGGPGSGEHGTATRTTPVAHGGAGHGTPPGHRATPARPAVNRPLIAVAAAVATIVVGIGAWKITTMGDGGQGTTTTTSPSATSAPPAPTKLQIARASGFDPTQPNHPDPTAQSTGQEAVDSSPSSAWRTQTYASADFGKLKGGLGVMLDMGRPVKIDNVRATLPGAGGGSLQLRVGSAPELSSLKIVDRSSSSGSVTLKPTQPTEGQYVLLWFTKLPSGLKAQISDVDVFGWTG</sequence>
<dbReference type="PANTHER" id="PTHR43289">
    <property type="entry name" value="MITOGEN-ACTIVATED PROTEIN KINASE KINASE KINASE 20-RELATED"/>
    <property type="match status" value="1"/>
</dbReference>
<dbReference type="CDD" id="cd13973">
    <property type="entry name" value="PK_MviN-like"/>
    <property type="match status" value="1"/>
</dbReference>
<dbReference type="PANTHER" id="PTHR43289:SF6">
    <property type="entry name" value="SERINE_THREONINE-PROTEIN KINASE NEKL-3"/>
    <property type="match status" value="1"/>
</dbReference>
<evidence type="ECO:0000256" key="5">
    <source>
        <dbReference type="ARBA" id="ARBA00022777"/>
    </source>
</evidence>
<gene>
    <name evidence="9" type="ORF">HKK74_11770</name>
</gene>
<feature type="region of interest" description="Disordered" evidence="7">
    <location>
        <begin position="385"/>
        <end position="446"/>
    </location>
</feature>
<evidence type="ECO:0000256" key="1">
    <source>
        <dbReference type="ARBA" id="ARBA00012513"/>
    </source>
</evidence>
<protein>
    <recommendedName>
        <fullName evidence="1">non-specific serine/threonine protein kinase</fullName>
        <ecNumber evidence="1">2.7.11.1</ecNumber>
    </recommendedName>
</protein>
<organism evidence="9 10">
    <name type="scientific">Actinomadura alba</name>
    <dbReference type="NCBI Taxonomy" id="406431"/>
    <lineage>
        <taxon>Bacteria</taxon>
        <taxon>Bacillati</taxon>
        <taxon>Actinomycetota</taxon>
        <taxon>Actinomycetes</taxon>
        <taxon>Streptosporangiales</taxon>
        <taxon>Thermomonosporaceae</taxon>
        <taxon>Actinomadura</taxon>
    </lineage>
</organism>
<keyword evidence="4" id="KW-0547">Nucleotide-binding</keyword>
<reference evidence="9 10" key="1">
    <citation type="submission" date="2020-06" db="EMBL/GenBank/DDBJ databases">
        <title>Actinomadura xiongansis sp. nov., isolated from soil of Baiyangdian.</title>
        <authorList>
            <person name="Zhang X."/>
        </authorList>
    </citation>
    <scope>NUCLEOTIDE SEQUENCE [LARGE SCALE GENOMIC DNA]</scope>
    <source>
        <strain evidence="9 10">HBUM206468</strain>
    </source>
</reference>
<name>A0ABR7LMW1_9ACTN</name>
<accession>A0ABR7LMW1</accession>
<evidence type="ECO:0000259" key="8">
    <source>
        <dbReference type="PROSITE" id="PS50011"/>
    </source>
</evidence>
<keyword evidence="6" id="KW-0067">ATP-binding</keyword>
<dbReference type="Proteomes" id="UP000805614">
    <property type="component" value="Unassembled WGS sequence"/>
</dbReference>
<dbReference type="Gene3D" id="3.30.200.20">
    <property type="entry name" value="Phosphorylase Kinase, domain 1"/>
    <property type="match status" value="1"/>
</dbReference>
<evidence type="ECO:0000256" key="7">
    <source>
        <dbReference type="SAM" id="MobiDB-lite"/>
    </source>
</evidence>
<keyword evidence="10" id="KW-1185">Reference proteome</keyword>
<dbReference type="EC" id="2.7.11.1" evidence="1"/>
<evidence type="ECO:0000256" key="3">
    <source>
        <dbReference type="ARBA" id="ARBA00022679"/>
    </source>
</evidence>
<keyword evidence="3" id="KW-0808">Transferase</keyword>
<dbReference type="RefSeq" id="WP_187243186.1">
    <property type="nucleotide sequence ID" value="NZ_BAAAOK010000059.1"/>
</dbReference>
<dbReference type="Gene3D" id="1.10.510.10">
    <property type="entry name" value="Transferase(Phosphotransferase) domain 1"/>
    <property type="match status" value="1"/>
</dbReference>
<evidence type="ECO:0000313" key="10">
    <source>
        <dbReference type="Proteomes" id="UP000805614"/>
    </source>
</evidence>
<dbReference type="InterPro" id="IPR000719">
    <property type="entry name" value="Prot_kinase_dom"/>
</dbReference>
<feature type="region of interest" description="Disordered" evidence="7">
    <location>
        <begin position="257"/>
        <end position="357"/>
    </location>
</feature>
<proteinExistence type="predicted"/>
<feature type="domain" description="Protein kinase" evidence="8">
    <location>
        <begin position="16"/>
        <end position="319"/>
    </location>
</feature>
<dbReference type="Gene3D" id="2.60.120.260">
    <property type="entry name" value="Galactose-binding domain-like"/>
    <property type="match status" value="1"/>
</dbReference>
<keyword evidence="2" id="KW-0723">Serine/threonine-protein kinase</keyword>
<dbReference type="SMART" id="SM00220">
    <property type="entry name" value="S_TKc"/>
    <property type="match status" value="1"/>
</dbReference>
<feature type="compositionally biased region" description="Low complexity" evidence="7">
    <location>
        <begin position="393"/>
        <end position="404"/>
    </location>
</feature>
<evidence type="ECO:0000256" key="2">
    <source>
        <dbReference type="ARBA" id="ARBA00022527"/>
    </source>
</evidence>
<keyword evidence="5" id="KW-0418">Kinase</keyword>
<dbReference type="PROSITE" id="PS50011">
    <property type="entry name" value="PROTEIN_KINASE_DOM"/>
    <property type="match status" value="1"/>
</dbReference>
<feature type="compositionally biased region" description="Pro residues" evidence="7">
    <location>
        <begin position="267"/>
        <end position="292"/>
    </location>
</feature>
<feature type="compositionally biased region" description="Polar residues" evidence="7">
    <location>
        <begin position="420"/>
        <end position="446"/>
    </location>
</feature>
<comment type="caution">
    <text evidence="9">The sequence shown here is derived from an EMBL/GenBank/DDBJ whole genome shotgun (WGS) entry which is preliminary data.</text>
</comment>
<evidence type="ECO:0000313" key="9">
    <source>
        <dbReference type="EMBL" id="MBC6466172.1"/>
    </source>
</evidence>
<dbReference type="SUPFAM" id="SSF56112">
    <property type="entry name" value="Protein kinase-like (PK-like)"/>
    <property type="match status" value="1"/>
</dbReference>